<accession>R0CVK3</accession>
<name>R0CVK3_CAUVI</name>
<evidence type="ECO:0000313" key="3">
    <source>
        <dbReference type="EMBL" id="ENZ80551.1"/>
    </source>
</evidence>
<dbReference type="EMBL" id="APMP01000030">
    <property type="protein sequence ID" value="ENZ80551.1"/>
    <property type="molecule type" value="Genomic_DNA"/>
</dbReference>
<dbReference type="PATRIC" id="fig|1292034.3.peg.3546"/>
<dbReference type="Proteomes" id="UP000013063">
    <property type="component" value="Unassembled WGS sequence"/>
</dbReference>
<evidence type="ECO:0000256" key="2">
    <source>
        <dbReference type="SAM" id="Phobius"/>
    </source>
</evidence>
<organism evidence="3 4">
    <name type="scientific">Caulobacter vibrioides OR37</name>
    <dbReference type="NCBI Taxonomy" id="1292034"/>
    <lineage>
        <taxon>Bacteria</taxon>
        <taxon>Pseudomonadati</taxon>
        <taxon>Pseudomonadota</taxon>
        <taxon>Alphaproteobacteria</taxon>
        <taxon>Caulobacterales</taxon>
        <taxon>Caulobacteraceae</taxon>
        <taxon>Caulobacter</taxon>
    </lineage>
</organism>
<keyword evidence="2" id="KW-0472">Membrane</keyword>
<feature type="transmembrane region" description="Helical" evidence="2">
    <location>
        <begin position="16"/>
        <end position="38"/>
    </location>
</feature>
<dbReference type="OrthoDB" id="7190219at2"/>
<proteinExistence type="predicted"/>
<protein>
    <submittedName>
        <fullName evidence="3">Uncharacterized protein</fullName>
    </submittedName>
</protein>
<keyword evidence="4" id="KW-1185">Reference proteome</keyword>
<dbReference type="STRING" id="1292034.OR37_03577"/>
<comment type="caution">
    <text evidence="3">The sequence shown here is derived from an EMBL/GenBank/DDBJ whole genome shotgun (WGS) entry which is preliminary data.</text>
</comment>
<feature type="region of interest" description="Disordered" evidence="1">
    <location>
        <begin position="103"/>
        <end position="150"/>
    </location>
</feature>
<reference evidence="3 4" key="1">
    <citation type="journal article" date="2013" name="Genome Announc.">
        <title>Draft Genome Sequence for Caulobacter sp. Strain OR37, a Bacterium Tolerant to Heavy Metals.</title>
        <authorList>
            <person name="Utturkar S.M."/>
            <person name="Bollmann A."/>
            <person name="Brzoska R.M."/>
            <person name="Klingeman D.M."/>
            <person name="Epstein S.E."/>
            <person name="Palumbo A.V."/>
            <person name="Brown S.D."/>
        </authorList>
    </citation>
    <scope>NUCLEOTIDE SEQUENCE [LARGE SCALE GENOMIC DNA]</scope>
    <source>
        <strain evidence="3 4">OR37</strain>
    </source>
</reference>
<keyword evidence="2" id="KW-0812">Transmembrane</keyword>
<gene>
    <name evidence="3" type="ORF">OR37_03577</name>
</gene>
<evidence type="ECO:0000256" key="1">
    <source>
        <dbReference type="SAM" id="MobiDB-lite"/>
    </source>
</evidence>
<dbReference type="RefSeq" id="WP_004622973.1">
    <property type="nucleotide sequence ID" value="NZ_APMP01000030.1"/>
</dbReference>
<sequence>MERLDPTLDRLRTFALSPPVACGAPICALVGLLAGFVLRTGPQDTGFTPQMEPARPQLEAVAEPTAWPAGNTPDYVVGTDFIQATRAPPVQMVAYAPSDVLPPAPDMPPYTPGRHGPATPPPDPDSYSAASRDGDILNVSLPEDRKPGVTALTMADAAATGMTTR</sequence>
<evidence type="ECO:0000313" key="4">
    <source>
        <dbReference type="Proteomes" id="UP000013063"/>
    </source>
</evidence>
<dbReference type="AlphaFoldDB" id="R0CVK3"/>
<keyword evidence="2" id="KW-1133">Transmembrane helix</keyword>